<dbReference type="PROSITE" id="PS00648">
    <property type="entry name" value="RIBONUCLEASE_P"/>
    <property type="match status" value="1"/>
</dbReference>
<dbReference type="EMBL" id="VIKR01000007">
    <property type="protein sequence ID" value="TQV71068.1"/>
    <property type="molecule type" value="Genomic_DNA"/>
</dbReference>
<reference evidence="9 10" key="1">
    <citation type="submission" date="2019-06" db="EMBL/GenBank/DDBJ databases">
        <title>Draft genome of Aliikangiella marina GYP-15.</title>
        <authorList>
            <person name="Wang G."/>
        </authorList>
    </citation>
    <scope>NUCLEOTIDE SEQUENCE [LARGE SCALE GENOMIC DNA]</scope>
    <source>
        <strain evidence="9 10">GYP-15</strain>
    </source>
</reference>
<dbReference type="GO" id="GO:0030677">
    <property type="term" value="C:ribonuclease P complex"/>
    <property type="evidence" value="ECO:0007669"/>
    <property type="project" value="TreeGrafter"/>
</dbReference>
<dbReference type="GO" id="GO:0001682">
    <property type="term" value="P:tRNA 5'-leader removal"/>
    <property type="evidence" value="ECO:0007669"/>
    <property type="project" value="UniProtKB-UniRule"/>
</dbReference>
<keyword evidence="10" id="KW-1185">Reference proteome</keyword>
<dbReference type="Proteomes" id="UP000317839">
    <property type="component" value="Unassembled WGS sequence"/>
</dbReference>
<keyword evidence="5 7" id="KW-0378">Hydrolase</keyword>
<comment type="function">
    <text evidence="1 7">RNaseP catalyzes the removal of the 5'-leader sequence from pre-tRNA to produce the mature 5'-terminus. It can also cleave other RNA substrates such as 4.5S RNA. The protein component plays an auxiliary but essential role in vivo by binding to the 5'-leader sequence and broadening the substrate specificity of the ribozyme.</text>
</comment>
<dbReference type="NCBIfam" id="TIGR00188">
    <property type="entry name" value="rnpA"/>
    <property type="match status" value="1"/>
</dbReference>
<evidence type="ECO:0000256" key="8">
    <source>
        <dbReference type="NCBIfam" id="TIGR00188"/>
    </source>
</evidence>
<keyword evidence="3 7" id="KW-0540">Nuclease</keyword>
<evidence type="ECO:0000256" key="1">
    <source>
        <dbReference type="ARBA" id="ARBA00002663"/>
    </source>
</evidence>
<dbReference type="InterPro" id="IPR000100">
    <property type="entry name" value="RNase_P"/>
</dbReference>
<dbReference type="Gene3D" id="3.30.230.10">
    <property type="match status" value="1"/>
</dbReference>
<accession>A0A545T1G3</accession>
<evidence type="ECO:0000256" key="3">
    <source>
        <dbReference type="ARBA" id="ARBA00022722"/>
    </source>
</evidence>
<dbReference type="HAMAP" id="MF_00227">
    <property type="entry name" value="RNase_P"/>
    <property type="match status" value="1"/>
</dbReference>
<dbReference type="PANTHER" id="PTHR33992:SF1">
    <property type="entry name" value="RIBONUCLEASE P PROTEIN COMPONENT"/>
    <property type="match status" value="1"/>
</dbReference>
<dbReference type="InterPro" id="IPR014721">
    <property type="entry name" value="Ribsml_uS5_D2-typ_fold_subgr"/>
</dbReference>
<dbReference type="EC" id="3.1.26.5" evidence="7 8"/>
<dbReference type="InterPro" id="IPR020539">
    <property type="entry name" value="RNase_P_CS"/>
</dbReference>
<comment type="similarity">
    <text evidence="7">Belongs to the RnpA family.</text>
</comment>
<keyword evidence="2 7" id="KW-0819">tRNA processing</keyword>
<organism evidence="9 10">
    <name type="scientific">Aliikangiella marina</name>
    <dbReference type="NCBI Taxonomy" id="1712262"/>
    <lineage>
        <taxon>Bacteria</taxon>
        <taxon>Pseudomonadati</taxon>
        <taxon>Pseudomonadota</taxon>
        <taxon>Gammaproteobacteria</taxon>
        <taxon>Oceanospirillales</taxon>
        <taxon>Pleioneaceae</taxon>
        <taxon>Aliikangiella</taxon>
    </lineage>
</organism>
<dbReference type="GO" id="GO:0004526">
    <property type="term" value="F:ribonuclease P activity"/>
    <property type="evidence" value="ECO:0007669"/>
    <property type="project" value="UniProtKB-UniRule"/>
</dbReference>
<keyword evidence="6 7" id="KW-0694">RNA-binding</keyword>
<evidence type="ECO:0000313" key="10">
    <source>
        <dbReference type="Proteomes" id="UP000317839"/>
    </source>
</evidence>
<comment type="catalytic activity">
    <reaction evidence="7">
        <text>Endonucleolytic cleavage of RNA, removing 5'-extranucleotides from tRNA precursor.</text>
        <dbReference type="EC" id="3.1.26.5"/>
    </reaction>
</comment>
<comment type="subunit">
    <text evidence="7">Consists of a catalytic RNA component (M1 or rnpB) and a protein subunit.</text>
</comment>
<evidence type="ECO:0000313" key="9">
    <source>
        <dbReference type="EMBL" id="TQV71068.1"/>
    </source>
</evidence>
<dbReference type="InterPro" id="IPR020568">
    <property type="entry name" value="Ribosomal_Su5_D2-typ_SF"/>
</dbReference>
<dbReference type="AlphaFoldDB" id="A0A545T1G3"/>
<dbReference type="SUPFAM" id="SSF54211">
    <property type="entry name" value="Ribosomal protein S5 domain 2-like"/>
    <property type="match status" value="1"/>
</dbReference>
<evidence type="ECO:0000256" key="7">
    <source>
        <dbReference type="HAMAP-Rule" id="MF_00227"/>
    </source>
</evidence>
<comment type="caution">
    <text evidence="9">The sequence shown here is derived from an EMBL/GenBank/DDBJ whole genome shotgun (WGS) entry which is preliminary data.</text>
</comment>
<dbReference type="RefSeq" id="WP_142944285.1">
    <property type="nucleotide sequence ID" value="NZ_VIKR01000007.1"/>
</dbReference>
<evidence type="ECO:0000256" key="4">
    <source>
        <dbReference type="ARBA" id="ARBA00022759"/>
    </source>
</evidence>
<evidence type="ECO:0000256" key="6">
    <source>
        <dbReference type="ARBA" id="ARBA00022884"/>
    </source>
</evidence>
<protein>
    <recommendedName>
        <fullName evidence="7 8">Ribonuclease P protein component</fullName>
        <shortName evidence="7">RNase P protein</shortName>
        <shortName evidence="7">RNaseP protein</shortName>
        <ecNumber evidence="7 8">3.1.26.5</ecNumber>
    </recommendedName>
    <alternativeName>
        <fullName evidence="7">Protein C5</fullName>
    </alternativeName>
</protein>
<proteinExistence type="inferred from homology"/>
<name>A0A545T1G3_9GAMM</name>
<gene>
    <name evidence="7 9" type="primary">rnpA</name>
    <name evidence="9" type="ORF">FLL45_22335</name>
</gene>
<evidence type="ECO:0000256" key="5">
    <source>
        <dbReference type="ARBA" id="ARBA00022801"/>
    </source>
</evidence>
<dbReference type="PANTHER" id="PTHR33992">
    <property type="entry name" value="RIBONUCLEASE P PROTEIN COMPONENT"/>
    <property type="match status" value="1"/>
</dbReference>
<dbReference type="Pfam" id="PF00825">
    <property type="entry name" value="Ribonuclease_P"/>
    <property type="match status" value="1"/>
</dbReference>
<sequence>MNTPSFGFQQELRLLSAKDFSHVFDQAFKVNNRAFTLLARENQLGHPRLGLVIAKKNLRFAYQRNYVKRILREGFRLQQSTLNSYDLVILTRRDIAVLPKTDIIRHRDNLFDRFRRKCRQS</sequence>
<dbReference type="GO" id="GO:0042781">
    <property type="term" value="F:3'-tRNA processing endoribonuclease activity"/>
    <property type="evidence" value="ECO:0007669"/>
    <property type="project" value="TreeGrafter"/>
</dbReference>
<dbReference type="GO" id="GO:0000049">
    <property type="term" value="F:tRNA binding"/>
    <property type="evidence" value="ECO:0007669"/>
    <property type="project" value="UniProtKB-UniRule"/>
</dbReference>
<evidence type="ECO:0000256" key="2">
    <source>
        <dbReference type="ARBA" id="ARBA00022694"/>
    </source>
</evidence>
<keyword evidence="4 7" id="KW-0255">Endonuclease</keyword>
<dbReference type="OrthoDB" id="9796422at2"/>